<dbReference type="GO" id="GO:0046872">
    <property type="term" value="F:metal ion binding"/>
    <property type="evidence" value="ECO:0007669"/>
    <property type="project" value="UniProtKB-KW"/>
</dbReference>
<dbReference type="EMBL" id="MU865947">
    <property type="protein sequence ID" value="KAK4447776.1"/>
    <property type="molecule type" value="Genomic_DNA"/>
</dbReference>
<evidence type="ECO:0000256" key="2">
    <source>
        <dbReference type="ARBA" id="ARBA00022723"/>
    </source>
</evidence>
<evidence type="ECO:0000313" key="6">
    <source>
        <dbReference type="EMBL" id="KAK4447776.1"/>
    </source>
</evidence>
<dbReference type="InterPro" id="IPR011057">
    <property type="entry name" value="Mss4-like_sf"/>
</dbReference>
<evidence type="ECO:0000256" key="3">
    <source>
        <dbReference type="ARBA" id="ARBA00022833"/>
    </source>
</evidence>
<gene>
    <name evidence="6" type="ORF">QBC34DRAFT_302361</name>
</gene>
<comment type="caution">
    <text evidence="6">The sequence shown here is derived from an EMBL/GenBank/DDBJ whole genome shotgun (WGS) entry which is preliminary data.</text>
</comment>
<accession>A0AAV9GHH0</accession>
<keyword evidence="4" id="KW-0456">Lyase</keyword>
<reference evidence="6" key="2">
    <citation type="submission" date="2023-05" db="EMBL/GenBank/DDBJ databases">
        <authorList>
            <consortium name="Lawrence Berkeley National Laboratory"/>
            <person name="Steindorff A."/>
            <person name="Hensen N."/>
            <person name="Bonometti L."/>
            <person name="Westerberg I."/>
            <person name="Brannstrom I.O."/>
            <person name="Guillou S."/>
            <person name="Cros-Aarteil S."/>
            <person name="Calhoun S."/>
            <person name="Haridas S."/>
            <person name="Kuo A."/>
            <person name="Mondo S."/>
            <person name="Pangilinan J."/>
            <person name="Riley R."/>
            <person name="Labutti K."/>
            <person name="Andreopoulos B."/>
            <person name="Lipzen A."/>
            <person name="Chen C."/>
            <person name="Yanf M."/>
            <person name="Daum C."/>
            <person name="Ng V."/>
            <person name="Clum A."/>
            <person name="Ohm R."/>
            <person name="Martin F."/>
            <person name="Silar P."/>
            <person name="Natvig D."/>
            <person name="Lalanne C."/>
            <person name="Gautier V."/>
            <person name="Ament-Velasquez S.L."/>
            <person name="Kruys A."/>
            <person name="Hutchinson M.I."/>
            <person name="Powell A.J."/>
            <person name="Barry K."/>
            <person name="Miller A.N."/>
            <person name="Grigoriev I.V."/>
            <person name="Debuchy R."/>
            <person name="Gladieux P."/>
            <person name="Thoren M.H."/>
            <person name="Johannesson H."/>
        </authorList>
    </citation>
    <scope>NUCLEOTIDE SEQUENCE</scope>
    <source>
        <strain evidence="6">PSN243</strain>
    </source>
</reference>
<reference evidence="6" key="1">
    <citation type="journal article" date="2023" name="Mol. Phylogenet. Evol.">
        <title>Genome-scale phylogeny and comparative genomics of the fungal order Sordariales.</title>
        <authorList>
            <person name="Hensen N."/>
            <person name="Bonometti L."/>
            <person name="Westerberg I."/>
            <person name="Brannstrom I.O."/>
            <person name="Guillou S."/>
            <person name="Cros-Aarteil S."/>
            <person name="Calhoun S."/>
            <person name="Haridas S."/>
            <person name="Kuo A."/>
            <person name="Mondo S."/>
            <person name="Pangilinan J."/>
            <person name="Riley R."/>
            <person name="LaButti K."/>
            <person name="Andreopoulos B."/>
            <person name="Lipzen A."/>
            <person name="Chen C."/>
            <person name="Yan M."/>
            <person name="Daum C."/>
            <person name="Ng V."/>
            <person name="Clum A."/>
            <person name="Steindorff A."/>
            <person name="Ohm R.A."/>
            <person name="Martin F."/>
            <person name="Silar P."/>
            <person name="Natvig D.O."/>
            <person name="Lalanne C."/>
            <person name="Gautier V."/>
            <person name="Ament-Velasquez S.L."/>
            <person name="Kruys A."/>
            <person name="Hutchinson M.I."/>
            <person name="Powell A.J."/>
            <person name="Barry K."/>
            <person name="Miller A.N."/>
            <person name="Grigoriev I.V."/>
            <person name="Debuchy R."/>
            <person name="Gladieux P."/>
            <person name="Hiltunen Thoren M."/>
            <person name="Johannesson H."/>
        </authorList>
    </citation>
    <scope>NUCLEOTIDE SEQUENCE</scope>
    <source>
        <strain evidence="6">PSN243</strain>
    </source>
</reference>
<evidence type="ECO:0000256" key="1">
    <source>
        <dbReference type="ARBA" id="ARBA00005495"/>
    </source>
</evidence>
<dbReference type="InterPro" id="IPR006913">
    <property type="entry name" value="CENP-V/GFA"/>
</dbReference>
<dbReference type="Gene3D" id="3.90.1590.10">
    <property type="entry name" value="glutathione-dependent formaldehyde- activating enzyme (gfa)"/>
    <property type="match status" value="1"/>
</dbReference>
<proteinExistence type="inferred from homology"/>
<name>A0AAV9GHH0_9PEZI</name>
<comment type="similarity">
    <text evidence="1">Belongs to the Gfa family.</text>
</comment>
<feature type="domain" description="CENP-V/GFA" evidence="5">
    <location>
        <begin position="1"/>
        <end position="136"/>
    </location>
</feature>
<dbReference type="Proteomes" id="UP001321760">
    <property type="component" value="Unassembled WGS sequence"/>
</dbReference>
<sequence length="154" mass="17178">MKIRCQCSDISLPLPPNSGPTSVYHCHCTECRKQSSSAFGTSAIFPAQVLFPLSQELRSKLGCWTRPTKEGRTMDCYFCKSCGVRIMHRIREPDGQERDTVSIKGGVIEGLCWNGAKHIYTESAVVDIPPNVERWETTPETMEGRSGSGEQQHD</sequence>
<dbReference type="Pfam" id="PF04828">
    <property type="entry name" value="GFA"/>
    <property type="match status" value="1"/>
</dbReference>
<keyword evidence="3" id="KW-0862">Zinc</keyword>
<keyword evidence="2" id="KW-0479">Metal-binding</keyword>
<evidence type="ECO:0000259" key="5">
    <source>
        <dbReference type="PROSITE" id="PS51891"/>
    </source>
</evidence>
<dbReference type="SUPFAM" id="SSF51316">
    <property type="entry name" value="Mss4-like"/>
    <property type="match status" value="1"/>
</dbReference>
<dbReference type="PANTHER" id="PTHR33337:SF3">
    <property type="entry name" value="CENP-V_GFA DOMAIN-CONTAINING PROTEIN"/>
    <property type="match status" value="1"/>
</dbReference>
<protein>
    <submittedName>
        <fullName evidence="6">Glutathione-dependent formaldehyde-activating enzyme protein</fullName>
    </submittedName>
</protein>
<dbReference type="PANTHER" id="PTHR33337">
    <property type="entry name" value="GFA DOMAIN-CONTAINING PROTEIN"/>
    <property type="match status" value="1"/>
</dbReference>
<dbReference type="AlphaFoldDB" id="A0AAV9GHH0"/>
<evidence type="ECO:0000256" key="4">
    <source>
        <dbReference type="ARBA" id="ARBA00023239"/>
    </source>
</evidence>
<keyword evidence="7" id="KW-1185">Reference proteome</keyword>
<dbReference type="GO" id="GO:0016846">
    <property type="term" value="F:carbon-sulfur lyase activity"/>
    <property type="evidence" value="ECO:0007669"/>
    <property type="project" value="InterPro"/>
</dbReference>
<dbReference type="PROSITE" id="PS51891">
    <property type="entry name" value="CENP_V_GFA"/>
    <property type="match status" value="1"/>
</dbReference>
<organism evidence="6 7">
    <name type="scientific">Podospora aff. communis PSN243</name>
    <dbReference type="NCBI Taxonomy" id="3040156"/>
    <lineage>
        <taxon>Eukaryota</taxon>
        <taxon>Fungi</taxon>
        <taxon>Dikarya</taxon>
        <taxon>Ascomycota</taxon>
        <taxon>Pezizomycotina</taxon>
        <taxon>Sordariomycetes</taxon>
        <taxon>Sordariomycetidae</taxon>
        <taxon>Sordariales</taxon>
        <taxon>Podosporaceae</taxon>
        <taxon>Podospora</taxon>
    </lineage>
</organism>
<evidence type="ECO:0000313" key="7">
    <source>
        <dbReference type="Proteomes" id="UP001321760"/>
    </source>
</evidence>